<organism evidence="1 2">
    <name type="scientific">Abeliophyllum distichum</name>
    <dbReference type="NCBI Taxonomy" id="126358"/>
    <lineage>
        <taxon>Eukaryota</taxon>
        <taxon>Viridiplantae</taxon>
        <taxon>Streptophyta</taxon>
        <taxon>Embryophyta</taxon>
        <taxon>Tracheophyta</taxon>
        <taxon>Spermatophyta</taxon>
        <taxon>Magnoliopsida</taxon>
        <taxon>eudicotyledons</taxon>
        <taxon>Gunneridae</taxon>
        <taxon>Pentapetalae</taxon>
        <taxon>asterids</taxon>
        <taxon>lamiids</taxon>
        <taxon>Lamiales</taxon>
        <taxon>Oleaceae</taxon>
        <taxon>Forsythieae</taxon>
        <taxon>Abeliophyllum</taxon>
    </lineage>
</organism>
<comment type="caution">
    <text evidence="1">The sequence shown here is derived from an EMBL/GenBank/DDBJ whole genome shotgun (WGS) entry which is preliminary data.</text>
</comment>
<sequence>MASYLKLVRDLIPCFDKFELIQVPRVDNANADALSKLVSSKDTKLLKIIPIEHLVRPFIEAVVEVMWVEKTSTLMDPILAFLKDQSVPANREGAKKIEEESSTLRAI</sequence>
<dbReference type="AlphaFoldDB" id="A0ABD1NRM4"/>
<gene>
    <name evidence="1" type="ORF">Adt_48237</name>
</gene>
<dbReference type="PANTHER" id="PTHR48475">
    <property type="entry name" value="RIBONUCLEASE H"/>
    <property type="match status" value="1"/>
</dbReference>
<dbReference type="PANTHER" id="PTHR48475:SF2">
    <property type="entry name" value="RIBONUCLEASE H"/>
    <property type="match status" value="1"/>
</dbReference>
<name>A0ABD1NRM4_9LAMI</name>
<dbReference type="Proteomes" id="UP001604336">
    <property type="component" value="Unassembled WGS sequence"/>
</dbReference>
<dbReference type="EMBL" id="JBFOLK010000429">
    <property type="protein sequence ID" value="KAL2454264.1"/>
    <property type="molecule type" value="Genomic_DNA"/>
</dbReference>
<evidence type="ECO:0000313" key="1">
    <source>
        <dbReference type="EMBL" id="KAL2454264.1"/>
    </source>
</evidence>
<reference evidence="2" key="1">
    <citation type="submission" date="2024-07" db="EMBL/GenBank/DDBJ databases">
        <title>Two chromosome-level genome assemblies of Korean endemic species Abeliophyllum distichum and Forsythia ovata (Oleaceae).</title>
        <authorList>
            <person name="Jang H."/>
        </authorList>
    </citation>
    <scope>NUCLEOTIDE SEQUENCE [LARGE SCALE GENOMIC DNA]</scope>
</reference>
<evidence type="ECO:0008006" key="3">
    <source>
        <dbReference type="Google" id="ProtNLM"/>
    </source>
</evidence>
<evidence type="ECO:0000313" key="2">
    <source>
        <dbReference type="Proteomes" id="UP001604336"/>
    </source>
</evidence>
<accession>A0ABD1NRM4</accession>
<proteinExistence type="predicted"/>
<keyword evidence="2" id="KW-1185">Reference proteome</keyword>
<protein>
    <recommendedName>
        <fullName evidence="3">RNase H type-1 domain-containing protein</fullName>
    </recommendedName>
</protein>